<protein>
    <submittedName>
        <fullName evidence="1">Uncharacterized protein</fullName>
    </submittedName>
</protein>
<evidence type="ECO:0000313" key="1">
    <source>
        <dbReference type="EMBL" id="KAI5658786.1"/>
    </source>
</evidence>
<dbReference type="Proteomes" id="UP001060085">
    <property type="component" value="Linkage Group LG06"/>
</dbReference>
<organism evidence="1 2">
    <name type="scientific">Catharanthus roseus</name>
    <name type="common">Madagascar periwinkle</name>
    <name type="synonym">Vinca rosea</name>
    <dbReference type="NCBI Taxonomy" id="4058"/>
    <lineage>
        <taxon>Eukaryota</taxon>
        <taxon>Viridiplantae</taxon>
        <taxon>Streptophyta</taxon>
        <taxon>Embryophyta</taxon>
        <taxon>Tracheophyta</taxon>
        <taxon>Spermatophyta</taxon>
        <taxon>Magnoliopsida</taxon>
        <taxon>eudicotyledons</taxon>
        <taxon>Gunneridae</taxon>
        <taxon>Pentapetalae</taxon>
        <taxon>asterids</taxon>
        <taxon>lamiids</taxon>
        <taxon>Gentianales</taxon>
        <taxon>Apocynaceae</taxon>
        <taxon>Rauvolfioideae</taxon>
        <taxon>Vinceae</taxon>
        <taxon>Catharanthinae</taxon>
        <taxon>Catharanthus</taxon>
    </lineage>
</organism>
<keyword evidence="2" id="KW-1185">Reference proteome</keyword>
<gene>
    <name evidence="1" type="ORF">M9H77_27579</name>
</gene>
<sequence length="136" mass="15984">MAANRFFWEICNKGFQRHQNLQLHVRGHNLPSKLRQKTSKSESKKQVYICPGTSCVLHNPARALADFTGMKKHYSWKHRERKWKGEKCSKRYAVQSDWKVHTETCGDKEYKCDCGTIFSRYTPISLYIPSFHLESS</sequence>
<name>A0ACC0AH16_CATRO</name>
<reference evidence="2" key="1">
    <citation type="journal article" date="2023" name="Nat. Plants">
        <title>Single-cell RNA sequencing provides a high-resolution roadmap for understanding the multicellular compartmentation of specialized metabolism.</title>
        <authorList>
            <person name="Sun S."/>
            <person name="Shen X."/>
            <person name="Li Y."/>
            <person name="Li Y."/>
            <person name="Wang S."/>
            <person name="Li R."/>
            <person name="Zhang H."/>
            <person name="Shen G."/>
            <person name="Guo B."/>
            <person name="Wei J."/>
            <person name="Xu J."/>
            <person name="St-Pierre B."/>
            <person name="Chen S."/>
            <person name="Sun C."/>
        </authorList>
    </citation>
    <scope>NUCLEOTIDE SEQUENCE [LARGE SCALE GENOMIC DNA]</scope>
</reference>
<comment type="caution">
    <text evidence="1">The sequence shown here is derived from an EMBL/GenBank/DDBJ whole genome shotgun (WGS) entry which is preliminary data.</text>
</comment>
<dbReference type="EMBL" id="CM044706">
    <property type="protein sequence ID" value="KAI5658786.1"/>
    <property type="molecule type" value="Genomic_DNA"/>
</dbReference>
<evidence type="ECO:0000313" key="2">
    <source>
        <dbReference type="Proteomes" id="UP001060085"/>
    </source>
</evidence>
<proteinExistence type="predicted"/>
<accession>A0ACC0AH16</accession>